<dbReference type="PANTHER" id="PTHR15892:SF2">
    <property type="entry name" value="LARGE RIBOSOMAL SUBUNIT PROTEIN UL30M"/>
    <property type="match status" value="1"/>
</dbReference>
<proteinExistence type="inferred from homology"/>
<keyword evidence="2" id="KW-0689">Ribosomal protein</keyword>
<evidence type="ECO:0000256" key="1">
    <source>
        <dbReference type="ARBA" id="ARBA00007594"/>
    </source>
</evidence>
<sequence>MGLRPSSSEEVHGTNPPSFYFGEPTFLGSLRGILLGILFSRPSRIVHRPGCRHQQQQTHSPQGAPVLDPSCTTMSFLARNTFTQARSGLSRQAASTSAWGIRHESSSAAAKATVASGSSSSESSPATHYRITLRRSGIGMPDKINRTLQGLGLKKRLQSVYRPIGADMAGAILAVKELVHVENVRRLEEADQMLLSDEEAVWLNEAGEIVDPGKAARKAPRGYKVVGNVVSELRDQQIKNGSSA</sequence>
<dbReference type="Pfam" id="PF00327">
    <property type="entry name" value="Ribosomal_L30"/>
    <property type="match status" value="1"/>
</dbReference>
<evidence type="ECO:0000256" key="4">
    <source>
        <dbReference type="ARBA" id="ARBA00035281"/>
    </source>
</evidence>
<dbReference type="InterPro" id="IPR016082">
    <property type="entry name" value="Ribosomal_uL30_ferredoxin-like"/>
</dbReference>
<evidence type="ECO:0000256" key="2">
    <source>
        <dbReference type="ARBA" id="ARBA00022980"/>
    </source>
</evidence>
<dbReference type="GO" id="GO:0015934">
    <property type="term" value="C:large ribosomal subunit"/>
    <property type="evidence" value="ECO:0007669"/>
    <property type="project" value="InterPro"/>
</dbReference>
<dbReference type="EMBL" id="DF196775">
    <property type="protein sequence ID" value="GAC73802.1"/>
    <property type="molecule type" value="Genomic_DNA"/>
</dbReference>
<organism evidence="6 7">
    <name type="scientific">Pseudozyma antarctica (strain T-34)</name>
    <name type="common">Yeast</name>
    <name type="synonym">Candida antarctica</name>
    <dbReference type="NCBI Taxonomy" id="1151754"/>
    <lineage>
        <taxon>Eukaryota</taxon>
        <taxon>Fungi</taxon>
        <taxon>Dikarya</taxon>
        <taxon>Basidiomycota</taxon>
        <taxon>Ustilaginomycotina</taxon>
        <taxon>Ustilaginomycetes</taxon>
        <taxon>Ustilaginales</taxon>
        <taxon>Ustilaginaceae</taxon>
        <taxon>Moesziomyces</taxon>
    </lineage>
</organism>
<dbReference type="AlphaFoldDB" id="M9MEV2"/>
<dbReference type="PANTHER" id="PTHR15892">
    <property type="entry name" value="MITOCHONDRIAL RIBOSOMAL PROTEIN L30"/>
    <property type="match status" value="1"/>
</dbReference>
<evidence type="ECO:0000256" key="3">
    <source>
        <dbReference type="ARBA" id="ARBA00023274"/>
    </source>
</evidence>
<dbReference type="Gene3D" id="3.30.1390.20">
    <property type="entry name" value="Ribosomal protein L30, ferredoxin-like fold domain"/>
    <property type="match status" value="1"/>
</dbReference>
<evidence type="ECO:0000313" key="7">
    <source>
        <dbReference type="Proteomes" id="UP000011976"/>
    </source>
</evidence>
<reference evidence="7" key="1">
    <citation type="journal article" date="2013" name="Genome Announc.">
        <title>Genome sequence of the basidiomycetous yeast Pseudozyma antarctica T-34, a producer of the glycolipid biosurfactants mannosylerythritol lipids.</title>
        <authorList>
            <person name="Morita T."/>
            <person name="Koike H."/>
            <person name="Koyama Y."/>
            <person name="Hagiwara H."/>
            <person name="Ito E."/>
            <person name="Fukuoka T."/>
            <person name="Imura T."/>
            <person name="Machida M."/>
            <person name="Kitamoto D."/>
        </authorList>
    </citation>
    <scope>NUCLEOTIDE SEQUENCE [LARGE SCALE GENOMIC DNA]</scope>
    <source>
        <strain evidence="7">T-34</strain>
    </source>
</reference>
<keyword evidence="3" id="KW-0687">Ribonucleoprotein</keyword>
<evidence type="ECO:0000259" key="5">
    <source>
        <dbReference type="Pfam" id="PF00327"/>
    </source>
</evidence>
<dbReference type="CDD" id="cd01658">
    <property type="entry name" value="Ribosomal_L30"/>
    <property type="match status" value="1"/>
</dbReference>
<dbReference type="InterPro" id="IPR036919">
    <property type="entry name" value="Ribo_uL30_ferredoxin-like_sf"/>
</dbReference>
<protein>
    <recommendedName>
        <fullName evidence="4">Large ribosomal subunit protein uL30m</fullName>
    </recommendedName>
</protein>
<dbReference type="STRING" id="1151754.M9MEV2"/>
<feature type="domain" description="Large ribosomal subunit protein uL30-like ferredoxin-like fold" evidence="5">
    <location>
        <begin position="129"/>
        <end position="179"/>
    </location>
</feature>
<dbReference type="OrthoDB" id="509901at2759"/>
<accession>M9MEV2</accession>
<dbReference type="SUPFAM" id="SSF55129">
    <property type="entry name" value="Ribosomal protein L30p/L7e"/>
    <property type="match status" value="1"/>
</dbReference>
<dbReference type="GO" id="GO:0005739">
    <property type="term" value="C:mitochondrion"/>
    <property type="evidence" value="ECO:0007669"/>
    <property type="project" value="TreeGrafter"/>
</dbReference>
<evidence type="ECO:0000313" key="6">
    <source>
        <dbReference type="EMBL" id="GAC73802.1"/>
    </source>
</evidence>
<dbReference type="Proteomes" id="UP000011976">
    <property type="component" value="Unassembled WGS sequence"/>
</dbReference>
<dbReference type="GO" id="GO:0003735">
    <property type="term" value="F:structural constituent of ribosome"/>
    <property type="evidence" value="ECO:0007669"/>
    <property type="project" value="InterPro"/>
</dbReference>
<dbReference type="InterPro" id="IPR005996">
    <property type="entry name" value="Ribosomal_uL30_bac-type"/>
</dbReference>
<dbReference type="GO" id="GO:0006412">
    <property type="term" value="P:translation"/>
    <property type="evidence" value="ECO:0007669"/>
    <property type="project" value="InterPro"/>
</dbReference>
<comment type="similarity">
    <text evidence="1">Belongs to the universal ribosomal protein uL30 family.</text>
</comment>
<name>M9MEV2_PSEA3</name>
<gene>
    <name evidence="6" type="ORF">PANT_9d00275</name>
</gene>